<dbReference type="Gene3D" id="3.90.850.10">
    <property type="entry name" value="Fumarylacetoacetase-like, C-terminal domain"/>
    <property type="match status" value="1"/>
</dbReference>
<dbReference type="InterPro" id="IPR051121">
    <property type="entry name" value="FAH"/>
</dbReference>
<keyword evidence="2" id="KW-0479">Metal-binding</keyword>
<reference evidence="5" key="1">
    <citation type="journal article" date="2019" name="Int. J. Syst. Evol. Microbiol.">
        <title>The Global Catalogue of Microorganisms (GCM) 10K type strain sequencing project: providing services to taxonomists for standard genome sequencing and annotation.</title>
        <authorList>
            <consortium name="The Broad Institute Genomics Platform"/>
            <consortium name="The Broad Institute Genome Sequencing Center for Infectious Disease"/>
            <person name="Wu L."/>
            <person name="Ma J."/>
        </authorList>
    </citation>
    <scope>NUCLEOTIDE SEQUENCE [LARGE SCALE GENOMIC DNA]</scope>
    <source>
        <strain evidence="5">JCM 17808</strain>
    </source>
</reference>
<gene>
    <name evidence="4" type="ORF">GCM10023167_25140</name>
</gene>
<feature type="domain" description="Fumarylacetoacetase-like C-terminal" evidence="3">
    <location>
        <begin position="81"/>
        <end position="284"/>
    </location>
</feature>
<name>A0ABP8JSE3_9MICO</name>
<dbReference type="PANTHER" id="PTHR42796">
    <property type="entry name" value="FUMARYLACETOACETATE HYDROLASE DOMAIN-CONTAINING PROTEIN 2A-RELATED"/>
    <property type="match status" value="1"/>
</dbReference>
<dbReference type="Proteomes" id="UP001500642">
    <property type="component" value="Unassembled WGS sequence"/>
</dbReference>
<comment type="similarity">
    <text evidence="1">Belongs to the FAH family.</text>
</comment>
<dbReference type="Pfam" id="PF01557">
    <property type="entry name" value="FAA_hydrolase"/>
    <property type="match status" value="1"/>
</dbReference>
<evidence type="ECO:0000313" key="4">
    <source>
        <dbReference type="EMBL" id="GAA4395081.1"/>
    </source>
</evidence>
<accession>A0ABP8JSE3</accession>
<dbReference type="SUPFAM" id="SSF56529">
    <property type="entry name" value="FAH"/>
    <property type="match status" value="1"/>
</dbReference>
<keyword evidence="4" id="KW-0378">Hydrolase</keyword>
<protein>
    <submittedName>
        <fullName evidence="4">Fumarylacetoacetate hydrolase family protein</fullName>
    </submittedName>
</protein>
<organism evidence="4 5">
    <name type="scientific">Brevibacterium pityocampae</name>
    <dbReference type="NCBI Taxonomy" id="506594"/>
    <lineage>
        <taxon>Bacteria</taxon>
        <taxon>Bacillati</taxon>
        <taxon>Actinomycetota</taxon>
        <taxon>Actinomycetes</taxon>
        <taxon>Micrococcales</taxon>
        <taxon>Brevibacteriaceae</taxon>
        <taxon>Brevibacterium</taxon>
    </lineage>
</organism>
<proteinExistence type="inferred from homology"/>
<comment type="caution">
    <text evidence="4">The sequence shown here is derived from an EMBL/GenBank/DDBJ whole genome shotgun (WGS) entry which is preliminary data.</text>
</comment>
<dbReference type="InterPro" id="IPR036663">
    <property type="entry name" value="Fumarylacetoacetase_C_sf"/>
</dbReference>
<dbReference type="RefSeq" id="WP_247618898.1">
    <property type="nucleotide sequence ID" value="NZ_BAABGL010000035.1"/>
</dbReference>
<evidence type="ECO:0000256" key="2">
    <source>
        <dbReference type="ARBA" id="ARBA00022723"/>
    </source>
</evidence>
<dbReference type="GO" id="GO:0016787">
    <property type="term" value="F:hydrolase activity"/>
    <property type="evidence" value="ECO:0007669"/>
    <property type="project" value="UniProtKB-KW"/>
</dbReference>
<keyword evidence="5" id="KW-1185">Reference proteome</keyword>
<evidence type="ECO:0000259" key="3">
    <source>
        <dbReference type="Pfam" id="PF01557"/>
    </source>
</evidence>
<dbReference type="PANTHER" id="PTHR42796:SF4">
    <property type="entry name" value="FUMARYLACETOACETATE HYDROLASE DOMAIN-CONTAINING PROTEIN 2A"/>
    <property type="match status" value="1"/>
</dbReference>
<dbReference type="InterPro" id="IPR011234">
    <property type="entry name" value="Fumarylacetoacetase-like_C"/>
</dbReference>
<dbReference type="EMBL" id="BAABGL010000035">
    <property type="protein sequence ID" value="GAA4395081.1"/>
    <property type="molecule type" value="Genomic_DNA"/>
</dbReference>
<evidence type="ECO:0000313" key="5">
    <source>
        <dbReference type="Proteomes" id="UP001500642"/>
    </source>
</evidence>
<sequence>MKLMRVGPLGSETPLLGIARPDGGDDWFEASSVTATYDRRFFAEDGLARVAAAHAEGALPAAEVTPGMRIGAPVVDPQALLCIGMNYAAHAAESGAEPPAQPVLFFKTPNTIAGPDDTARIPRRSTTTDWEVELGIVIGQRCSYLGDRKEAAAAIAGYVLADDLSERNFQMHESGGQWSKGKCAPGFSPLGPWFVSADALDPSDLTIRSWVNGEIRQDSNTRDMIFGVDEIVHHLSQYLVLEPGDVILTGTPEGVALSGRFDYLRAGDVVEVEIAGLGRQRHEFVDA</sequence>
<evidence type="ECO:0000256" key="1">
    <source>
        <dbReference type="ARBA" id="ARBA00010211"/>
    </source>
</evidence>